<dbReference type="RefSeq" id="WP_093227227.1">
    <property type="nucleotide sequence ID" value="NZ_FORR01000001.1"/>
</dbReference>
<keyword evidence="2" id="KW-1185">Reference proteome</keyword>
<dbReference type="AlphaFoldDB" id="A0A1I3JW81"/>
<evidence type="ECO:0000313" key="2">
    <source>
        <dbReference type="Proteomes" id="UP000199545"/>
    </source>
</evidence>
<dbReference type="STRING" id="46223.SAMN05421852_101228"/>
<protein>
    <submittedName>
        <fullName evidence="1">Uncharacterized protein</fullName>
    </submittedName>
</protein>
<gene>
    <name evidence="1" type="ORF">SAMN05421852_101228</name>
</gene>
<accession>A0A1I3JW81</accession>
<evidence type="ECO:0000313" key="1">
    <source>
        <dbReference type="EMBL" id="SFI64340.1"/>
    </source>
</evidence>
<sequence>MLRLEYRFLDEERGFPIVSYYDPISKDEILLRFACDYLVQDHKVYEKTSCAIEDGVYIIYVKVDEEKKIKNPGLIFMPDWKGIRIEVRHYQKETKKDLLIHSFTFFDSQEALAHLMSDFIYLEGKEWEKLFAEVDENRKVYVYYAQPTSAII</sequence>
<dbReference type="EMBL" id="FORR01000001">
    <property type="protein sequence ID" value="SFI64340.1"/>
    <property type="molecule type" value="Genomic_DNA"/>
</dbReference>
<organism evidence="1 2">
    <name type="scientific">Thermoflavimicrobium dichotomicum</name>
    <dbReference type="NCBI Taxonomy" id="46223"/>
    <lineage>
        <taxon>Bacteria</taxon>
        <taxon>Bacillati</taxon>
        <taxon>Bacillota</taxon>
        <taxon>Bacilli</taxon>
        <taxon>Bacillales</taxon>
        <taxon>Thermoactinomycetaceae</taxon>
        <taxon>Thermoflavimicrobium</taxon>
    </lineage>
</organism>
<dbReference type="Proteomes" id="UP000199545">
    <property type="component" value="Unassembled WGS sequence"/>
</dbReference>
<reference evidence="1 2" key="1">
    <citation type="submission" date="2016-10" db="EMBL/GenBank/DDBJ databases">
        <authorList>
            <person name="de Groot N.N."/>
        </authorList>
    </citation>
    <scope>NUCLEOTIDE SEQUENCE [LARGE SCALE GENOMIC DNA]</scope>
    <source>
        <strain evidence="1 2">DSM 44778</strain>
    </source>
</reference>
<dbReference type="OrthoDB" id="1682087at2"/>
<name>A0A1I3JW81_9BACL</name>
<proteinExistence type="predicted"/>